<dbReference type="SUPFAM" id="SSF51246">
    <property type="entry name" value="Rudiment single hybrid motif"/>
    <property type="match status" value="1"/>
</dbReference>
<evidence type="ECO:0000256" key="1">
    <source>
        <dbReference type="ARBA" id="ARBA00022741"/>
    </source>
</evidence>
<dbReference type="SUPFAM" id="SSF52440">
    <property type="entry name" value="PreATP-grasp domain"/>
    <property type="match status" value="1"/>
</dbReference>
<protein>
    <recommendedName>
        <fullName evidence="4 5">N5-carboxyaminoimidazole ribonucleotide synthase</fullName>
        <shortName evidence="4 5">N5-CAIR synthase</shortName>
        <ecNumber evidence="4 5">6.3.4.18</ecNumber>
    </recommendedName>
    <alternativeName>
        <fullName evidence="4 5">5-(carboxyamino)imidazole ribonucleotide synthetase</fullName>
    </alternativeName>
</protein>
<dbReference type="InterPro" id="IPR005875">
    <property type="entry name" value="PurK"/>
</dbReference>
<dbReference type="NCBIfam" id="TIGR01161">
    <property type="entry name" value="purK"/>
    <property type="match status" value="1"/>
</dbReference>
<dbReference type="Pfam" id="PF17769">
    <property type="entry name" value="PurK_C"/>
    <property type="match status" value="1"/>
</dbReference>
<dbReference type="Gene3D" id="3.30.1490.20">
    <property type="entry name" value="ATP-grasp fold, A domain"/>
    <property type="match status" value="1"/>
</dbReference>
<evidence type="ECO:0000313" key="7">
    <source>
        <dbReference type="EMBL" id="KUR72377.1"/>
    </source>
</evidence>
<dbReference type="InterPro" id="IPR054350">
    <property type="entry name" value="PurT/PurK_preATP-grasp"/>
</dbReference>
<dbReference type="OrthoDB" id="9804625at2"/>
<dbReference type="NCBIfam" id="NF004676">
    <property type="entry name" value="PRK06019.1-2"/>
    <property type="match status" value="1"/>
</dbReference>
<keyword evidence="7" id="KW-0456">Lyase</keyword>
<keyword evidence="3 4" id="KW-0067">ATP-binding</keyword>
<evidence type="ECO:0000256" key="2">
    <source>
        <dbReference type="ARBA" id="ARBA00022755"/>
    </source>
</evidence>
<dbReference type="GO" id="GO:0046872">
    <property type="term" value="F:metal ion binding"/>
    <property type="evidence" value="ECO:0007669"/>
    <property type="project" value="InterPro"/>
</dbReference>
<comment type="subunit">
    <text evidence="4 5">Homodimer.</text>
</comment>
<dbReference type="InterPro" id="IPR016185">
    <property type="entry name" value="PreATP-grasp_dom_sf"/>
</dbReference>
<dbReference type="GO" id="GO:0005524">
    <property type="term" value="F:ATP binding"/>
    <property type="evidence" value="ECO:0007669"/>
    <property type="project" value="UniProtKB-UniRule"/>
</dbReference>
<feature type="binding site" evidence="4">
    <location>
        <position position="184"/>
    </location>
    <ligand>
        <name>ATP</name>
        <dbReference type="ChEBI" id="CHEBI:30616"/>
    </ligand>
</feature>
<sequence length="351" mass="36796">MIAPGETIGILGGGQLGRMIALAAANLGYRCHVYAPEADSIAADVCAGFTCAGWYDAEALAGFARACAVVTYEFENVPVAPLAALGDLALHPGTRSLEVAQDRAAEKSFVEGLGGRPAPWATVDNAEDLAAAIATIGTPGILKTRRDGYDGKGQWRIMTPEDAAGLDLPQVPLVYEGFVTFEAEFSVILARGADGDVRFWDSAQNAHKAGILSQSVVPAGDAVRAQVDAARALAKQVADALGHVGVLTLEFFATAEGPVFNEMAPRVHNSGHWTIEGALTSQFENHVRAICGLPLGSTELCAAGVVMDNLIGDEAHDWPAILSDPANHLHLYGKAAVRPGRKMGHVTRLVL</sequence>
<feature type="binding site" evidence="4">
    <location>
        <begin position="176"/>
        <end position="179"/>
    </location>
    <ligand>
        <name>ATP</name>
        <dbReference type="ChEBI" id="CHEBI:30616"/>
    </ligand>
</feature>
<dbReference type="GO" id="GO:0006189">
    <property type="term" value="P:'de novo' IMP biosynthetic process"/>
    <property type="evidence" value="ECO:0007669"/>
    <property type="project" value="UniProtKB-UniRule"/>
</dbReference>
<feature type="domain" description="ATP-grasp" evidence="6">
    <location>
        <begin position="107"/>
        <end position="291"/>
    </location>
</feature>
<keyword evidence="4 5" id="KW-0436">Ligase</keyword>
<gene>
    <name evidence="4 5" type="primary">purK</name>
    <name evidence="7" type="ORF">AQZ52_03715</name>
</gene>
<dbReference type="InterPro" id="IPR013815">
    <property type="entry name" value="ATP_grasp_subdomain_1"/>
</dbReference>
<dbReference type="HAMAP" id="MF_01928">
    <property type="entry name" value="PurK"/>
    <property type="match status" value="1"/>
</dbReference>
<keyword evidence="2 4" id="KW-0658">Purine biosynthesis</keyword>
<dbReference type="AlphaFoldDB" id="A0A124JVK4"/>
<dbReference type="Gene3D" id="3.40.50.20">
    <property type="match status" value="1"/>
</dbReference>
<dbReference type="UniPathway" id="UPA00074">
    <property type="reaction ID" value="UER00942"/>
</dbReference>
<feature type="binding site" evidence="4">
    <location>
        <position position="143"/>
    </location>
    <ligand>
        <name>ATP</name>
        <dbReference type="ChEBI" id="CHEBI:30616"/>
    </ligand>
</feature>
<dbReference type="STRING" id="1117702.AQZ52_03715"/>
<dbReference type="GO" id="GO:0004638">
    <property type="term" value="F:phosphoribosylaminoimidazole carboxylase activity"/>
    <property type="evidence" value="ECO:0007669"/>
    <property type="project" value="InterPro"/>
</dbReference>
<dbReference type="PANTHER" id="PTHR11609">
    <property type="entry name" value="PURINE BIOSYNTHESIS PROTEIN 6/7, PUR6/7"/>
    <property type="match status" value="1"/>
</dbReference>
<dbReference type="NCBIfam" id="NF004679">
    <property type="entry name" value="PRK06019.1-5"/>
    <property type="match status" value="1"/>
</dbReference>
<evidence type="ECO:0000259" key="6">
    <source>
        <dbReference type="PROSITE" id="PS50975"/>
    </source>
</evidence>
<keyword evidence="8" id="KW-1185">Reference proteome</keyword>
<dbReference type="Pfam" id="PF02222">
    <property type="entry name" value="ATP-grasp"/>
    <property type="match status" value="1"/>
</dbReference>
<feature type="binding site" evidence="4">
    <location>
        <position position="207"/>
    </location>
    <ligand>
        <name>ATP</name>
        <dbReference type="ChEBI" id="CHEBI:30616"/>
    </ligand>
</feature>
<dbReference type="InterPro" id="IPR003135">
    <property type="entry name" value="ATP-grasp_carboxylate-amine"/>
</dbReference>
<dbReference type="SUPFAM" id="SSF56059">
    <property type="entry name" value="Glutathione synthetase ATP-binding domain-like"/>
    <property type="match status" value="1"/>
</dbReference>
<dbReference type="InterPro" id="IPR011761">
    <property type="entry name" value="ATP-grasp"/>
</dbReference>
<dbReference type="Proteomes" id="UP000058012">
    <property type="component" value="Unassembled WGS sequence"/>
</dbReference>
<dbReference type="InterPro" id="IPR011054">
    <property type="entry name" value="Rudment_hybrid_motif"/>
</dbReference>
<comment type="caution">
    <text evidence="7">The sequence shown here is derived from an EMBL/GenBank/DDBJ whole genome shotgun (WGS) entry which is preliminary data.</text>
</comment>
<feature type="binding site" evidence="4">
    <location>
        <begin position="261"/>
        <end position="262"/>
    </location>
    <ligand>
        <name>ATP</name>
        <dbReference type="ChEBI" id="CHEBI:30616"/>
    </ligand>
</feature>
<proteinExistence type="inferred from homology"/>
<comment type="pathway">
    <text evidence="4 5">Purine metabolism; IMP biosynthesis via de novo pathway; 5-amino-1-(5-phospho-D-ribosyl)imidazole-4-carboxylate from 5-amino-1-(5-phospho-D-ribosyl)imidazole (N5-CAIR route): step 1/2.</text>
</comment>
<dbReference type="EC" id="6.3.4.18" evidence="4 5"/>
<evidence type="ECO:0000313" key="8">
    <source>
        <dbReference type="Proteomes" id="UP000058012"/>
    </source>
</evidence>
<feature type="binding site" evidence="4">
    <location>
        <position position="103"/>
    </location>
    <ligand>
        <name>ATP</name>
        <dbReference type="ChEBI" id="CHEBI:30616"/>
    </ligand>
</feature>
<accession>A0A124JVK4</accession>
<comment type="function">
    <text evidence="4">Catalyzes the ATP-dependent conversion of 5-aminoimidazole ribonucleotide (AIR) and HCO(3)(-) to N5-carboxyaminoimidazole ribonucleotide (N5-CAIR).</text>
</comment>
<feature type="binding site" evidence="4">
    <location>
        <begin position="148"/>
        <end position="154"/>
    </location>
    <ligand>
        <name>ATP</name>
        <dbReference type="ChEBI" id="CHEBI:30616"/>
    </ligand>
</feature>
<name>A0A124JVK4_9SPHN</name>
<comment type="function">
    <text evidence="5">Catalyzes the ATP-dependent conversion of 5-aminoimidazole ribonucleotide (AIR) and HCO(3)- to N5-carboxyaminoimidazole ribonucleotide (N5-CAIR).</text>
</comment>
<comment type="similarity">
    <text evidence="4 5">Belongs to the PurK/PurT family.</text>
</comment>
<keyword evidence="1 4" id="KW-0547">Nucleotide-binding</keyword>
<evidence type="ECO:0000256" key="5">
    <source>
        <dbReference type="RuleBase" id="RU361200"/>
    </source>
</evidence>
<reference evidence="7 8" key="1">
    <citation type="submission" date="2015-10" db="EMBL/GenBank/DDBJ databases">
        <title>Draft genome sequence of Novosphingobium fuchskuhlense DSM 25065 isolated from a surface water sample of the southwest basin of Lake Grosse Fuchskuhle.</title>
        <authorList>
            <person name="Ruckert C."/>
            <person name="Winkler A."/>
            <person name="Glaeser J."/>
            <person name="Grossart H.-P."/>
            <person name="Kalinowski J."/>
            <person name="Glaeser S."/>
        </authorList>
    </citation>
    <scope>NUCLEOTIDE SEQUENCE [LARGE SCALE GENOMIC DNA]</scope>
    <source>
        <strain evidence="7 8">FNE08-7</strain>
    </source>
</reference>
<dbReference type="EMBL" id="LLZS01000003">
    <property type="protein sequence ID" value="KUR72377.1"/>
    <property type="molecule type" value="Genomic_DNA"/>
</dbReference>
<dbReference type="PANTHER" id="PTHR11609:SF5">
    <property type="entry name" value="PHOSPHORIBOSYLAMINOIMIDAZOLE CARBOXYLASE"/>
    <property type="match status" value="1"/>
</dbReference>
<dbReference type="PROSITE" id="PS50975">
    <property type="entry name" value="ATP_GRASP"/>
    <property type="match status" value="1"/>
</dbReference>
<dbReference type="Gene3D" id="3.30.470.20">
    <property type="entry name" value="ATP-grasp fold, B domain"/>
    <property type="match status" value="1"/>
</dbReference>
<comment type="catalytic activity">
    <reaction evidence="4 5">
        <text>5-amino-1-(5-phospho-beta-D-ribosyl)imidazole + hydrogencarbonate + ATP = 5-carboxyamino-1-(5-phospho-D-ribosyl)imidazole + ADP + phosphate + 2 H(+)</text>
        <dbReference type="Rhea" id="RHEA:19317"/>
        <dbReference type="ChEBI" id="CHEBI:15378"/>
        <dbReference type="ChEBI" id="CHEBI:17544"/>
        <dbReference type="ChEBI" id="CHEBI:30616"/>
        <dbReference type="ChEBI" id="CHEBI:43474"/>
        <dbReference type="ChEBI" id="CHEBI:58730"/>
        <dbReference type="ChEBI" id="CHEBI:137981"/>
        <dbReference type="ChEBI" id="CHEBI:456216"/>
        <dbReference type="EC" id="6.3.4.18"/>
    </reaction>
</comment>
<dbReference type="GO" id="GO:0034028">
    <property type="term" value="F:5-(carboxyamino)imidazole ribonucleotide synthase activity"/>
    <property type="evidence" value="ECO:0007669"/>
    <property type="project" value="UniProtKB-UniRule"/>
</dbReference>
<dbReference type="InterPro" id="IPR040686">
    <property type="entry name" value="PurK_C"/>
</dbReference>
<organism evidence="7 8">
    <name type="scientific">Novosphingobium fuchskuhlense</name>
    <dbReference type="NCBI Taxonomy" id="1117702"/>
    <lineage>
        <taxon>Bacteria</taxon>
        <taxon>Pseudomonadati</taxon>
        <taxon>Pseudomonadota</taxon>
        <taxon>Alphaproteobacteria</taxon>
        <taxon>Sphingomonadales</taxon>
        <taxon>Sphingomonadaceae</taxon>
        <taxon>Novosphingobium</taxon>
    </lineage>
</organism>
<evidence type="ECO:0000256" key="4">
    <source>
        <dbReference type="HAMAP-Rule" id="MF_01928"/>
    </source>
</evidence>
<dbReference type="Pfam" id="PF22660">
    <property type="entry name" value="RS_preATP-grasp-like"/>
    <property type="match status" value="1"/>
</dbReference>
<evidence type="ECO:0000256" key="3">
    <source>
        <dbReference type="ARBA" id="ARBA00022840"/>
    </source>
</evidence>
<dbReference type="RefSeq" id="WP_067906548.1">
    <property type="nucleotide sequence ID" value="NZ_KQ954244.1"/>
</dbReference>
<dbReference type="GO" id="GO:0005829">
    <property type="term" value="C:cytosol"/>
    <property type="evidence" value="ECO:0007669"/>
    <property type="project" value="TreeGrafter"/>
</dbReference>